<keyword evidence="4" id="KW-1185">Reference proteome</keyword>
<sequence length="355" mass="39669">MGQGGADNQIYLISKELVARGYYVKVLSLTPLGPMGEKTLSSGIEVEYIGVSNKKMTFTTIMNLKRCIKEFRPDILLTFMYHANIIGKLFGKLFGVPKLITSVRNEYFGNRLREKLEKYTASLASITTTNSLVASKSLISRKIFKENKLKVIPNGISFNYNKLNTTAINDGIFHWVAVGRLRPQKDYENLIFAAKSLVSKGEYKFNIDVIGNGDSNTLNRLVELCKVHNVDNVIRFVGPSNDVASELIKYNGFVLSSAWEGLPNVVMEAQLSQLPVVSTKVGGVEELVSSEEGGYLVKPKDPESLGEGMLKVMNKTPQQRKEMGVKGQRHLQKKYEIGCIVDKWEDLFKDVIKKG</sequence>
<dbReference type="PANTHER" id="PTHR12526">
    <property type="entry name" value="GLYCOSYLTRANSFERASE"/>
    <property type="match status" value="1"/>
</dbReference>
<dbReference type="SUPFAM" id="SSF53756">
    <property type="entry name" value="UDP-Glycosyltransferase/glycogen phosphorylase"/>
    <property type="match status" value="1"/>
</dbReference>
<dbReference type="Gene3D" id="3.40.50.2000">
    <property type="entry name" value="Glycogen Phosphorylase B"/>
    <property type="match status" value="2"/>
</dbReference>
<dbReference type="PANTHER" id="PTHR12526:SF630">
    <property type="entry name" value="GLYCOSYLTRANSFERASE"/>
    <property type="match status" value="1"/>
</dbReference>
<dbReference type="Pfam" id="PF13439">
    <property type="entry name" value="Glyco_transf_4"/>
    <property type="match status" value="1"/>
</dbReference>
<reference evidence="3 4" key="1">
    <citation type="journal article" date="2003" name="Int. J. Syst. Evol. Microbiol.">
        <title>Halobacillus salinus sp. nov., isolated from a salt lake on the coast of the East Sea in Korea.</title>
        <authorList>
            <person name="Yoon J.H."/>
            <person name="Kang K.H."/>
            <person name="Park Y.H."/>
        </authorList>
    </citation>
    <scope>NUCLEOTIDE SEQUENCE [LARGE SCALE GENOMIC DNA]</scope>
    <source>
        <strain evidence="3 4">HSL-3</strain>
    </source>
</reference>
<dbReference type="InterPro" id="IPR028098">
    <property type="entry name" value="Glyco_trans_4-like_N"/>
</dbReference>
<name>A0A4Z0GZ74_9BACI</name>
<evidence type="ECO:0000313" key="3">
    <source>
        <dbReference type="EMBL" id="TGB02494.1"/>
    </source>
</evidence>
<comment type="caution">
    <text evidence="3">The sequence shown here is derived from an EMBL/GenBank/DDBJ whole genome shotgun (WGS) entry which is preliminary data.</text>
</comment>
<dbReference type="RefSeq" id="WP_135328112.1">
    <property type="nucleotide sequence ID" value="NZ_SRJC01000003.1"/>
</dbReference>
<feature type="domain" description="Glycosyltransferase subfamily 4-like N-terminal" evidence="2">
    <location>
        <begin position="4"/>
        <end position="157"/>
    </location>
</feature>
<gene>
    <name evidence="3" type="ORF">E4663_14265</name>
</gene>
<evidence type="ECO:0000259" key="2">
    <source>
        <dbReference type="Pfam" id="PF13439"/>
    </source>
</evidence>
<accession>A0A4Z0GZ74</accession>
<evidence type="ECO:0000313" key="4">
    <source>
        <dbReference type="Proteomes" id="UP000297982"/>
    </source>
</evidence>
<proteinExistence type="predicted"/>
<dbReference type="EMBL" id="SRJC01000003">
    <property type="protein sequence ID" value="TGB02494.1"/>
    <property type="molecule type" value="Genomic_DNA"/>
</dbReference>
<protein>
    <submittedName>
        <fullName evidence="3">Glycosyltransferase</fullName>
    </submittedName>
</protein>
<feature type="domain" description="Glycosyl transferase family 1" evidence="1">
    <location>
        <begin position="175"/>
        <end position="328"/>
    </location>
</feature>
<organism evidence="3 4">
    <name type="scientific">Halobacillus salinus</name>
    <dbReference type="NCBI Taxonomy" id="192814"/>
    <lineage>
        <taxon>Bacteria</taxon>
        <taxon>Bacillati</taxon>
        <taxon>Bacillota</taxon>
        <taxon>Bacilli</taxon>
        <taxon>Bacillales</taxon>
        <taxon>Bacillaceae</taxon>
        <taxon>Halobacillus</taxon>
    </lineage>
</organism>
<dbReference type="InterPro" id="IPR001296">
    <property type="entry name" value="Glyco_trans_1"/>
</dbReference>
<dbReference type="Pfam" id="PF00534">
    <property type="entry name" value="Glycos_transf_1"/>
    <property type="match status" value="1"/>
</dbReference>
<keyword evidence="3" id="KW-0808">Transferase</keyword>
<dbReference type="GO" id="GO:0016757">
    <property type="term" value="F:glycosyltransferase activity"/>
    <property type="evidence" value="ECO:0007669"/>
    <property type="project" value="InterPro"/>
</dbReference>
<dbReference type="AlphaFoldDB" id="A0A4Z0GZ74"/>
<dbReference type="Proteomes" id="UP000297982">
    <property type="component" value="Unassembled WGS sequence"/>
</dbReference>
<evidence type="ECO:0000259" key="1">
    <source>
        <dbReference type="Pfam" id="PF00534"/>
    </source>
</evidence>